<evidence type="ECO:0000313" key="3">
    <source>
        <dbReference type="EMBL" id="ABB32265.2"/>
    </source>
</evidence>
<name>Q39U09_GEOMG</name>
<accession>Q39U09</accession>
<dbReference type="STRING" id="269799.Gmet_2036"/>
<keyword evidence="4" id="KW-1185">Reference proteome</keyword>
<dbReference type="Pfam" id="PF02517">
    <property type="entry name" value="Rce1-like"/>
    <property type="match status" value="1"/>
</dbReference>
<dbReference type="GO" id="GO:0004175">
    <property type="term" value="F:endopeptidase activity"/>
    <property type="evidence" value="ECO:0007669"/>
    <property type="project" value="UniProtKB-ARBA"/>
</dbReference>
<keyword evidence="1" id="KW-1133">Transmembrane helix</keyword>
<reference evidence="3 4" key="2">
    <citation type="journal article" date="2009" name="BMC Microbiol.">
        <title>The genome sequence of Geobacter metallireducens: features of metabolism, physiology and regulation common and dissimilar to Geobacter sulfurreducens.</title>
        <authorList>
            <person name="Aklujkar M."/>
            <person name="Krushkal J."/>
            <person name="DiBartolo G."/>
            <person name="Lapidus A."/>
            <person name="Land M.L."/>
            <person name="Lovley D.R."/>
        </authorList>
    </citation>
    <scope>NUCLEOTIDE SEQUENCE [LARGE SCALE GENOMIC DNA]</scope>
    <source>
        <strain evidence="4">ATCC 53774 / DSM 7210 / GS-15</strain>
    </source>
</reference>
<evidence type="ECO:0000256" key="1">
    <source>
        <dbReference type="SAM" id="Phobius"/>
    </source>
</evidence>
<feature type="domain" description="CAAX prenyl protease 2/Lysostaphin resistance protein A-like" evidence="2">
    <location>
        <begin position="147"/>
        <end position="238"/>
    </location>
</feature>
<sequence length="252" mass="28336">MTLLGAAVKVTQNYHSSLTQVNRTMHTRTLAHILPFAVFMSFIAIEGLLPWLDKDGVIALQPESPLYLYPLKTMVVGSLLLYFRKHYHEISIKQIVRPSIAISAILAGIIVFMLWIQMDWLLPFQKPAPGYNPNLIPNDIHRIVLIAFRLAGASIVVPVMEEIFWRSYIARMIINQDFESVPVGTFSWASFLGTVLLFGLEHQFIIAGLMAGAIYHALLCRTKSIAACITAHSVTNLLLGIFVLKSGAWRFW</sequence>
<gene>
    <name evidence="3" type="ordered locus">Gmet_2036</name>
</gene>
<dbReference type="InterPro" id="IPR003675">
    <property type="entry name" value="Rce1/LyrA-like_dom"/>
</dbReference>
<feature type="transmembrane region" description="Helical" evidence="1">
    <location>
        <begin position="95"/>
        <end position="116"/>
    </location>
</feature>
<feature type="transmembrane region" description="Helical" evidence="1">
    <location>
        <begin position="64"/>
        <end position="83"/>
    </location>
</feature>
<reference evidence="3 4" key="1">
    <citation type="submission" date="2005-10" db="EMBL/GenBank/DDBJ databases">
        <title>Complete sequence of Geobacter metallireducens GS-15.</title>
        <authorList>
            <consortium name="US DOE Joint Genome Institute"/>
            <person name="Copeland A."/>
            <person name="Lucas S."/>
            <person name="Lapidus A."/>
            <person name="Barry K."/>
            <person name="Detter J.C."/>
            <person name="Glavina T."/>
            <person name="Hammon N."/>
            <person name="Israni S."/>
            <person name="Pitluck S."/>
            <person name="Di Bartolo G."/>
            <person name="Chain P."/>
            <person name="Schmutz J."/>
            <person name="Larimer F."/>
            <person name="Land M."/>
            <person name="Kyrpides N."/>
            <person name="Ivanova N."/>
            <person name="Richardson P."/>
        </authorList>
    </citation>
    <scope>NUCLEOTIDE SEQUENCE [LARGE SCALE GENOMIC DNA]</scope>
    <source>
        <strain evidence="4">ATCC 53774 / DSM 7210 / GS-15</strain>
    </source>
</reference>
<dbReference type="InterPro" id="IPR014346">
    <property type="entry name" value="Prenyl_protease-related"/>
</dbReference>
<keyword evidence="1" id="KW-0472">Membrane</keyword>
<keyword evidence="1" id="KW-0812">Transmembrane</keyword>
<feature type="transmembrane region" description="Helical" evidence="1">
    <location>
        <begin position="225"/>
        <end position="244"/>
    </location>
</feature>
<keyword evidence="3" id="KW-0378">Hydrolase</keyword>
<proteinExistence type="predicted"/>
<dbReference type="Proteomes" id="UP000007073">
    <property type="component" value="Chromosome"/>
</dbReference>
<dbReference type="eggNOG" id="COG1266">
    <property type="taxonomic scope" value="Bacteria"/>
</dbReference>
<dbReference type="HOGENOM" id="CLU_078735_0_0_7"/>
<feature type="transmembrane region" description="Helical" evidence="1">
    <location>
        <begin position="181"/>
        <end position="198"/>
    </location>
</feature>
<dbReference type="KEGG" id="gme:Gmet_2036"/>
<protein>
    <submittedName>
        <fullName evidence="3">Protease, Abi superfamily, putative</fullName>
    </submittedName>
</protein>
<feature type="transmembrane region" description="Helical" evidence="1">
    <location>
        <begin position="140"/>
        <end position="160"/>
    </location>
</feature>
<dbReference type="AlphaFoldDB" id="Q39U09"/>
<keyword evidence="3" id="KW-0645">Protease</keyword>
<feature type="transmembrane region" description="Helical" evidence="1">
    <location>
        <begin position="204"/>
        <end position="220"/>
    </location>
</feature>
<evidence type="ECO:0000313" key="4">
    <source>
        <dbReference type="Proteomes" id="UP000007073"/>
    </source>
</evidence>
<dbReference type="EMBL" id="CP000148">
    <property type="protein sequence ID" value="ABB32265.2"/>
    <property type="molecule type" value="Genomic_DNA"/>
</dbReference>
<evidence type="ECO:0000259" key="2">
    <source>
        <dbReference type="Pfam" id="PF02517"/>
    </source>
</evidence>
<dbReference type="NCBIfam" id="TIGR03008">
    <property type="entry name" value="pepcterm_CAAX"/>
    <property type="match status" value="1"/>
</dbReference>
<dbReference type="GO" id="GO:0006508">
    <property type="term" value="P:proteolysis"/>
    <property type="evidence" value="ECO:0007669"/>
    <property type="project" value="UniProtKB-KW"/>
</dbReference>
<dbReference type="GO" id="GO:0080120">
    <property type="term" value="P:CAAX-box protein maturation"/>
    <property type="evidence" value="ECO:0007669"/>
    <property type="project" value="UniProtKB-ARBA"/>
</dbReference>
<feature type="transmembrane region" description="Helical" evidence="1">
    <location>
        <begin position="33"/>
        <end position="52"/>
    </location>
</feature>
<organism evidence="3 4">
    <name type="scientific">Geobacter metallireducens (strain ATCC 53774 / DSM 7210 / GS-15)</name>
    <dbReference type="NCBI Taxonomy" id="269799"/>
    <lineage>
        <taxon>Bacteria</taxon>
        <taxon>Pseudomonadati</taxon>
        <taxon>Thermodesulfobacteriota</taxon>
        <taxon>Desulfuromonadia</taxon>
        <taxon>Geobacterales</taxon>
        <taxon>Geobacteraceae</taxon>
        <taxon>Geobacter</taxon>
    </lineage>
</organism>